<evidence type="ECO:0000256" key="2">
    <source>
        <dbReference type="SAM" id="Phobius"/>
    </source>
</evidence>
<dbReference type="AlphaFoldDB" id="A0A1E7EMU8"/>
<dbReference type="InParanoid" id="A0A1E7EMU8"/>
<keyword evidence="2" id="KW-1133">Transmembrane helix</keyword>
<evidence type="ECO:0000313" key="4">
    <source>
        <dbReference type="Proteomes" id="UP000095751"/>
    </source>
</evidence>
<feature type="transmembrane region" description="Helical" evidence="2">
    <location>
        <begin position="64"/>
        <end position="85"/>
    </location>
</feature>
<reference evidence="3 4" key="1">
    <citation type="submission" date="2016-09" db="EMBL/GenBank/DDBJ databases">
        <title>Extensive genetic diversity and differential bi-allelic expression allows diatom success in the polar Southern Ocean.</title>
        <authorList>
            <consortium name="DOE Joint Genome Institute"/>
            <person name="Mock T."/>
            <person name="Otillar R.P."/>
            <person name="Strauss J."/>
            <person name="Dupont C."/>
            <person name="Frickenhaus S."/>
            <person name="Maumus F."/>
            <person name="Mcmullan M."/>
            <person name="Sanges R."/>
            <person name="Schmutz J."/>
            <person name="Toseland A."/>
            <person name="Valas R."/>
            <person name="Veluchamy A."/>
            <person name="Ward B.J."/>
            <person name="Allen A."/>
            <person name="Barry K."/>
            <person name="Falciatore A."/>
            <person name="Ferrante M."/>
            <person name="Fortunato A.E."/>
            <person name="Gloeckner G."/>
            <person name="Gruber A."/>
            <person name="Hipkin R."/>
            <person name="Janech M."/>
            <person name="Kroth P."/>
            <person name="Leese F."/>
            <person name="Lindquist E."/>
            <person name="Lyon B.R."/>
            <person name="Martin J."/>
            <person name="Mayer C."/>
            <person name="Parker M."/>
            <person name="Quesneville H."/>
            <person name="Raymond J."/>
            <person name="Uhlig C."/>
            <person name="Valentin K.U."/>
            <person name="Worden A.Z."/>
            <person name="Armbrust E.V."/>
            <person name="Bowler C."/>
            <person name="Green B."/>
            <person name="Moulton V."/>
            <person name="Van Oosterhout C."/>
            <person name="Grigoriev I."/>
        </authorList>
    </citation>
    <scope>NUCLEOTIDE SEQUENCE [LARGE SCALE GENOMIC DNA]</scope>
    <source>
        <strain evidence="3 4">CCMP1102</strain>
    </source>
</reference>
<dbReference type="KEGG" id="fcy:FRACYDRAFT_251386"/>
<dbReference type="Proteomes" id="UP000095751">
    <property type="component" value="Unassembled WGS sequence"/>
</dbReference>
<gene>
    <name evidence="3" type="ORF">FRACYDRAFT_251386</name>
</gene>
<accession>A0A1E7EMU8</accession>
<keyword evidence="2" id="KW-0472">Membrane</keyword>
<protein>
    <recommendedName>
        <fullName evidence="5">P-loop containing nucleoside triphosphate hydrolase protein</fullName>
    </recommendedName>
</protein>
<evidence type="ECO:0000256" key="1">
    <source>
        <dbReference type="SAM" id="MobiDB-lite"/>
    </source>
</evidence>
<dbReference type="EMBL" id="KV784387">
    <property type="protein sequence ID" value="OEU07269.1"/>
    <property type="molecule type" value="Genomic_DNA"/>
</dbReference>
<evidence type="ECO:0000313" key="3">
    <source>
        <dbReference type="EMBL" id="OEU07269.1"/>
    </source>
</evidence>
<evidence type="ECO:0008006" key="5">
    <source>
        <dbReference type="Google" id="ProtNLM"/>
    </source>
</evidence>
<name>A0A1E7EMU8_9STRA</name>
<sequence length="462" mass="52890">MLKTQEHYMSSGNNKKKGGIIGKSFQQMRRRLTVDGDEGIDGISVSMAPLQPNKPVRRRHAGKVIAALTVFGSVLASGLVLVSTFSSISDKSDIITQSRQDFHERSRAVIHMGVHKTGTSSIQKTTETFKEELREDGYEMPWAVNMNRWEGESSQTMHLFGNQANFASCFLPQHLRNTKGIPCVSDLLLSGIEIANQGKNLPVSAETFDNIDPEGLRALYAYLSPWDDVVIVIYYRRYYDYTISFYNQWVKERKLADTTKWTASIVDAIIGIDKVIPLGYTTEVFSRVRKYFDNVVTINMHDDSHRDNIEKFFCEAVPDAKRTCDVVVHSEEVIHTNTGRDLIYKDLTYAASKNRLLISITTDDEMEMVSNAVQKYQEKTLNLTKYDFDMNCLPPETQEWMLNKSLEIERLLFPGLFNSPKGEADLRADFEIKSKYSLCKIDANTTPQKREWKKFFQKWAEN</sequence>
<keyword evidence="4" id="KW-1185">Reference proteome</keyword>
<proteinExistence type="predicted"/>
<dbReference type="OrthoDB" id="48379at2759"/>
<keyword evidence="2" id="KW-0812">Transmembrane</keyword>
<organism evidence="3 4">
    <name type="scientific">Fragilariopsis cylindrus CCMP1102</name>
    <dbReference type="NCBI Taxonomy" id="635003"/>
    <lineage>
        <taxon>Eukaryota</taxon>
        <taxon>Sar</taxon>
        <taxon>Stramenopiles</taxon>
        <taxon>Ochrophyta</taxon>
        <taxon>Bacillariophyta</taxon>
        <taxon>Bacillariophyceae</taxon>
        <taxon>Bacillariophycidae</taxon>
        <taxon>Bacillariales</taxon>
        <taxon>Bacillariaceae</taxon>
        <taxon>Fragilariopsis</taxon>
    </lineage>
</organism>
<feature type="region of interest" description="Disordered" evidence="1">
    <location>
        <begin position="1"/>
        <end position="22"/>
    </location>
</feature>